<feature type="compositionally biased region" description="Polar residues" evidence="1">
    <location>
        <begin position="1"/>
        <end position="10"/>
    </location>
</feature>
<sequence length="148" mass="15739">MLKGWTTDTRFNGKDQDLGKNDSAKGTLLSSSPARAVPSHPASQLSPSQLPNEGSPLLLQPPARATPARDPARARPSQVAHAAISAATPSSRPFPPTGAPPHTRGGVRYPSAPRTRRERSLPWKARGGREARGGVQEINRGRESPPHP</sequence>
<evidence type="ECO:0000313" key="2">
    <source>
        <dbReference type="EMBL" id="CAI9181126.1"/>
    </source>
</evidence>
<feature type="compositionally biased region" description="Basic and acidic residues" evidence="1">
    <location>
        <begin position="139"/>
        <end position="148"/>
    </location>
</feature>
<name>A0ABN9A9L0_RANTA</name>
<organism evidence="2 3">
    <name type="scientific">Rangifer tarandus platyrhynchus</name>
    <name type="common">Svalbard reindeer</name>
    <dbReference type="NCBI Taxonomy" id="3082113"/>
    <lineage>
        <taxon>Eukaryota</taxon>
        <taxon>Metazoa</taxon>
        <taxon>Chordata</taxon>
        <taxon>Craniata</taxon>
        <taxon>Vertebrata</taxon>
        <taxon>Euteleostomi</taxon>
        <taxon>Mammalia</taxon>
        <taxon>Eutheria</taxon>
        <taxon>Laurasiatheria</taxon>
        <taxon>Artiodactyla</taxon>
        <taxon>Ruminantia</taxon>
        <taxon>Pecora</taxon>
        <taxon>Cervidae</taxon>
        <taxon>Odocoileinae</taxon>
        <taxon>Rangifer</taxon>
    </lineage>
</organism>
<proteinExistence type="predicted"/>
<evidence type="ECO:0000256" key="1">
    <source>
        <dbReference type="SAM" id="MobiDB-lite"/>
    </source>
</evidence>
<feature type="compositionally biased region" description="Basic and acidic residues" evidence="1">
    <location>
        <begin position="11"/>
        <end position="23"/>
    </location>
</feature>
<reference evidence="2" key="1">
    <citation type="submission" date="2023-04" db="EMBL/GenBank/DDBJ databases">
        <authorList>
            <consortium name="ELIXIR-Norway"/>
        </authorList>
    </citation>
    <scope>NUCLEOTIDE SEQUENCE [LARGE SCALE GENOMIC DNA]</scope>
</reference>
<protein>
    <submittedName>
        <fullName evidence="2">Uncharacterized protein</fullName>
    </submittedName>
</protein>
<accession>A0ABN9A9L0</accession>
<dbReference type="Proteomes" id="UP001176941">
    <property type="component" value="Chromosome X"/>
</dbReference>
<feature type="compositionally biased region" description="Polar residues" evidence="1">
    <location>
        <begin position="41"/>
        <end position="52"/>
    </location>
</feature>
<keyword evidence="3" id="KW-1185">Reference proteome</keyword>
<evidence type="ECO:0000313" key="3">
    <source>
        <dbReference type="Proteomes" id="UP001176941"/>
    </source>
</evidence>
<gene>
    <name evidence="2" type="ORF">MRATA1EN1_LOCUS30088</name>
</gene>
<feature type="region of interest" description="Disordered" evidence="1">
    <location>
        <begin position="1"/>
        <end position="148"/>
    </location>
</feature>
<dbReference type="EMBL" id="OX460343">
    <property type="protein sequence ID" value="CAI9181126.1"/>
    <property type="molecule type" value="Genomic_DNA"/>
</dbReference>